<evidence type="ECO:0000313" key="2">
    <source>
        <dbReference type="Proteomes" id="UP000676336"/>
    </source>
</evidence>
<organism evidence="1 2">
    <name type="scientific">Rotaria magnacalcarata</name>
    <dbReference type="NCBI Taxonomy" id="392030"/>
    <lineage>
        <taxon>Eukaryota</taxon>
        <taxon>Metazoa</taxon>
        <taxon>Spiralia</taxon>
        <taxon>Gnathifera</taxon>
        <taxon>Rotifera</taxon>
        <taxon>Eurotatoria</taxon>
        <taxon>Bdelloidea</taxon>
        <taxon>Philodinida</taxon>
        <taxon>Philodinidae</taxon>
        <taxon>Rotaria</taxon>
    </lineage>
</organism>
<dbReference type="AlphaFoldDB" id="A0A8S3C638"/>
<gene>
    <name evidence="1" type="ORF">SMN809_LOCUS49300</name>
</gene>
<name>A0A8S3C638_9BILA</name>
<dbReference type="Proteomes" id="UP000676336">
    <property type="component" value="Unassembled WGS sequence"/>
</dbReference>
<comment type="caution">
    <text evidence="1">The sequence shown here is derived from an EMBL/GenBank/DDBJ whole genome shotgun (WGS) entry which is preliminary data.</text>
</comment>
<evidence type="ECO:0000313" key="1">
    <source>
        <dbReference type="EMBL" id="CAF4848998.1"/>
    </source>
</evidence>
<proteinExistence type="predicted"/>
<dbReference type="EMBL" id="CAJOBI010160468">
    <property type="protein sequence ID" value="CAF4848998.1"/>
    <property type="molecule type" value="Genomic_DNA"/>
</dbReference>
<sequence length="42" mass="5178">RQYPVTPTPPRFQQRFFPRDHPFQMKSPFAPPTNLNFQWVFQ</sequence>
<protein>
    <submittedName>
        <fullName evidence="1">Uncharacterized protein</fullName>
    </submittedName>
</protein>
<feature type="non-terminal residue" evidence="1">
    <location>
        <position position="1"/>
    </location>
</feature>
<reference evidence="1" key="1">
    <citation type="submission" date="2021-02" db="EMBL/GenBank/DDBJ databases">
        <authorList>
            <person name="Nowell W R."/>
        </authorList>
    </citation>
    <scope>NUCLEOTIDE SEQUENCE</scope>
</reference>
<accession>A0A8S3C638</accession>